<dbReference type="UniPathway" id="UPA00222"/>
<accession>F4RCF5</accession>
<dbReference type="PANTHER" id="PTHR12726:SF0">
    <property type="entry name" value="CERAMIDE GLUCOSYLTRANSFERASE"/>
    <property type="match status" value="1"/>
</dbReference>
<dbReference type="Proteomes" id="UP000001072">
    <property type="component" value="Unassembled WGS sequence"/>
</dbReference>
<gene>
    <name evidence="16" type="ORF">MELLADRAFT_47325</name>
</gene>
<evidence type="ECO:0000256" key="14">
    <source>
        <dbReference type="ARBA" id="ARBA00032575"/>
    </source>
</evidence>
<evidence type="ECO:0000313" key="17">
    <source>
        <dbReference type="Proteomes" id="UP000001072"/>
    </source>
</evidence>
<comment type="pathway">
    <text evidence="2">Lipid metabolism; sphingolipid metabolism.</text>
</comment>
<dbReference type="RefSeq" id="XP_007407025.1">
    <property type="nucleotide sequence ID" value="XM_007406963.1"/>
</dbReference>
<dbReference type="InterPro" id="IPR029044">
    <property type="entry name" value="Nucleotide-diphossugar_trans"/>
</dbReference>
<keyword evidence="9 15" id="KW-0812">Transmembrane</keyword>
<dbReference type="Gene3D" id="3.90.550.10">
    <property type="entry name" value="Spore Coat Polysaccharide Biosynthesis Protein SpsA, Chain A"/>
    <property type="match status" value="1"/>
</dbReference>
<dbReference type="OrthoDB" id="1483400at2759"/>
<evidence type="ECO:0000256" key="4">
    <source>
        <dbReference type="ARBA" id="ARBA00006739"/>
    </source>
</evidence>
<dbReference type="InParanoid" id="F4RCF5"/>
<evidence type="ECO:0000256" key="12">
    <source>
        <dbReference type="ARBA" id="ARBA00031017"/>
    </source>
</evidence>
<evidence type="ECO:0000256" key="11">
    <source>
        <dbReference type="ARBA" id="ARBA00023136"/>
    </source>
</evidence>
<dbReference type="GO" id="GO:0006679">
    <property type="term" value="P:glucosylceramide biosynthetic process"/>
    <property type="evidence" value="ECO:0007669"/>
    <property type="project" value="TreeGrafter"/>
</dbReference>
<dbReference type="InterPro" id="IPR025993">
    <property type="entry name" value="Ceramide_glucosylTrfase"/>
</dbReference>
<organism evidence="17">
    <name type="scientific">Melampsora larici-populina (strain 98AG31 / pathotype 3-4-7)</name>
    <name type="common">Poplar leaf rust fungus</name>
    <dbReference type="NCBI Taxonomy" id="747676"/>
    <lineage>
        <taxon>Eukaryota</taxon>
        <taxon>Fungi</taxon>
        <taxon>Dikarya</taxon>
        <taxon>Basidiomycota</taxon>
        <taxon>Pucciniomycotina</taxon>
        <taxon>Pucciniomycetes</taxon>
        <taxon>Pucciniales</taxon>
        <taxon>Melampsoraceae</taxon>
        <taxon>Melampsora</taxon>
    </lineage>
</organism>
<reference evidence="17" key="1">
    <citation type="journal article" date="2011" name="Proc. Natl. Acad. Sci. U.S.A.">
        <title>Obligate biotrophy features unraveled by the genomic analysis of rust fungi.</title>
        <authorList>
            <person name="Duplessis S."/>
            <person name="Cuomo C.A."/>
            <person name="Lin Y.-C."/>
            <person name="Aerts A."/>
            <person name="Tisserant E."/>
            <person name="Veneault-Fourrey C."/>
            <person name="Joly D.L."/>
            <person name="Hacquard S."/>
            <person name="Amselem J."/>
            <person name="Cantarel B.L."/>
            <person name="Chiu R."/>
            <person name="Coutinho P.M."/>
            <person name="Feau N."/>
            <person name="Field M."/>
            <person name="Frey P."/>
            <person name="Gelhaye E."/>
            <person name="Goldberg J."/>
            <person name="Grabherr M.G."/>
            <person name="Kodira C.D."/>
            <person name="Kohler A."/>
            <person name="Kuees U."/>
            <person name="Lindquist E.A."/>
            <person name="Lucas S.M."/>
            <person name="Mago R."/>
            <person name="Mauceli E."/>
            <person name="Morin E."/>
            <person name="Murat C."/>
            <person name="Pangilinan J.L."/>
            <person name="Park R."/>
            <person name="Pearson M."/>
            <person name="Quesneville H."/>
            <person name="Rouhier N."/>
            <person name="Sakthikumar S."/>
            <person name="Salamov A.A."/>
            <person name="Schmutz J."/>
            <person name="Selles B."/>
            <person name="Shapiro H."/>
            <person name="Tanguay P."/>
            <person name="Tuskan G.A."/>
            <person name="Henrissat B."/>
            <person name="Van de Peer Y."/>
            <person name="Rouze P."/>
            <person name="Ellis J.G."/>
            <person name="Dodds P.N."/>
            <person name="Schein J.E."/>
            <person name="Zhong S."/>
            <person name="Hamelin R.C."/>
            <person name="Grigoriev I.V."/>
            <person name="Szabo L.J."/>
            <person name="Martin F."/>
        </authorList>
    </citation>
    <scope>NUCLEOTIDE SEQUENCE [LARGE SCALE GENOMIC DNA]</scope>
    <source>
        <strain evidence="17">98AG31 / pathotype 3-4-7</strain>
    </source>
</reference>
<keyword evidence="8 16" id="KW-0808">Transferase</keyword>
<dbReference type="EC" id="2.4.1.80" evidence="5"/>
<proteinExistence type="inferred from homology"/>
<keyword evidence="17" id="KW-1185">Reference proteome</keyword>
<dbReference type="GO" id="GO:0016020">
    <property type="term" value="C:membrane"/>
    <property type="evidence" value="ECO:0007669"/>
    <property type="project" value="UniProtKB-SubCell"/>
</dbReference>
<evidence type="ECO:0000256" key="9">
    <source>
        <dbReference type="ARBA" id="ARBA00022692"/>
    </source>
</evidence>
<evidence type="ECO:0000256" key="6">
    <source>
        <dbReference type="ARBA" id="ARBA00019988"/>
    </source>
</evidence>
<feature type="transmembrane region" description="Helical" evidence="15">
    <location>
        <begin position="318"/>
        <end position="343"/>
    </location>
</feature>
<dbReference type="EMBL" id="GL883096">
    <property type="protein sequence ID" value="EGG09971.1"/>
    <property type="molecule type" value="Genomic_DNA"/>
</dbReference>
<dbReference type="SUPFAM" id="SSF53448">
    <property type="entry name" value="Nucleotide-diphospho-sugar transferases"/>
    <property type="match status" value="1"/>
</dbReference>
<evidence type="ECO:0000256" key="10">
    <source>
        <dbReference type="ARBA" id="ARBA00022989"/>
    </source>
</evidence>
<dbReference type="KEGG" id="mlr:MELLADRAFT_47325"/>
<feature type="transmembrane region" description="Helical" evidence="15">
    <location>
        <begin position="389"/>
        <end position="412"/>
    </location>
</feature>
<evidence type="ECO:0000256" key="7">
    <source>
        <dbReference type="ARBA" id="ARBA00022676"/>
    </source>
</evidence>
<name>F4RCF5_MELLP</name>
<keyword evidence="11 15" id="KW-0472">Membrane</keyword>
<dbReference type="STRING" id="747676.F4RCF5"/>
<protein>
    <recommendedName>
        <fullName evidence="6">Ceramide glucosyltransferase</fullName>
        <ecNumber evidence="5">2.4.1.80</ecNumber>
    </recommendedName>
    <alternativeName>
        <fullName evidence="13">Glucosylceramide synthase</fullName>
    </alternativeName>
    <alternativeName>
        <fullName evidence="14">UDP-glucose ceramide glucosyltransferase</fullName>
    </alternativeName>
    <alternativeName>
        <fullName evidence="12">UDP-glucose:N-acylsphingosine D-glucosyltransferase</fullName>
    </alternativeName>
</protein>
<evidence type="ECO:0000256" key="8">
    <source>
        <dbReference type="ARBA" id="ARBA00022679"/>
    </source>
</evidence>
<evidence type="ECO:0000256" key="1">
    <source>
        <dbReference type="ARBA" id="ARBA00004141"/>
    </source>
</evidence>
<comment type="similarity">
    <text evidence="4">Belongs to the glycosyltransferase 2 family.</text>
</comment>
<evidence type="ECO:0000256" key="2">
    <source>
        <dbReference type="ARBA" id="ARBA00004760"/>
    </source>
</evidence>
<dbReference type="HOGENOM" id="CLU_030898_1_0_1"/>
<evidence type="ECO:0000313" key="16">
    <source>
        <dbReference type="EMBL" id="EGG09971.1"/>
    </source>
</evidence>
<dbReference type="GO" id="GO:0008120">
    <property type="term" value="F:ceramide glucosyltransferase activity"/>
    <property type="evidence" value="ECO:0007669"/>
    <property type="project" value="UniProtKB-EC"/>
</dbReference>
<evidence type="ECO:0000256" key="3">
    <source>
        <dbReference type="ARBA" id="ARBA00004991"/>
    </source>
</evidence>
<comment type="pathway">
    <text evidence="3">Sphingolipid metabolism.</text>
</comment>
<dbReference type="eggNOG" id="KOG2547">
    <property type="taxonomic scope" value="Eukaryota"/>
</dbReference>
<evidence type="ECO:0000256" key="5">
    <source>
        <dbReference type="ARBA" id="ARBA00012699"/>
    </source>
</evidence>
<feature type="transmembrane region" description="Helical" evidence="15">
    <location>
        <begin position="12"/>
        <end position="35"/>
    </location>
</feature>
<dbReference type="AlphaFoldDB" id="F4RCF5"/>
<evidence type="ECO:0000256" key="15">
    <source>
        <dbReference type="SAM" id="Phobius"/>
    </source>
</evidence>
<sequence>MFINLVFLLDCLAWIELIWYSIMLIMTFTGAWVTFQRFRLKTSIPAIYSNPNLLPSVSILRPLCGIDPNLEENLESGFLQEWPLDRLEILLCVANSKDPAIPIAEKVIRKYPLVNARLLIGEEKVGVNPKINNLMRAYRTARSDLLWILDSNILIQPTTLSKAVIKLLPTIPTQTRRIGLVHHVPLAILPSTKHNEIHLGSLLEYCFLNGNHARQYIAINSVAVESCIVGKSNLFLRSDLERSTRLRNFAERIKEDELIALETFSQFLGEDNMIGKTLWEELDLRHSIGDDVAGNMVGELSLSAYIRRRVRWIRVRKYMCLAATLVEPFTESILLGLITILSLNRIIQNPIINSTQFIILHLTFYFLSDYLVCISLHTNKSIHSKQISLSLFFMGWCLRESLAFWIWFYAFFGGNSVAWRNESSKWVVLKNGEARQIN</sequence>
<feature type="transmembrane region" description="Helical" evidence="15">
    <location>
        <begin position="355"/>
        <end position="377"/>
    </location>
</feature>
<dbReference type="PANTHER" id="PTHR12726">
    <property type="entry name" value="CERAMIDE GLUCOSYLTRANSFERASE"/>
    <property type="match status" value="1"/>
</dbReference>
<dbReference type="Pfam" id="PF13506">
    <property type="entry name" value="Glyco_transf_21"/>
    <property type="match status" value="1"/>
</dbReference>
<keyword evidence="10 15" id="KW-1133">Transmembrane helix</keyword>
<comment type="subcellular location">
    <subcellularLocation>
        <location evidence="1">Membrane</location>
        <topology evidence="1">Multi-pass membrane protein</topology>
    </subcellularLocation>
</comment>
<dbReference type="GeneID" id="18928422"/>
<keyword evidence="7" id="KW-0328">Glycosyltransferase</keyword>
<dbReference type="VEuPathDB" id="FungiDB:MELLADRAFT_47325"/>
<evidence type="ECO:0000256" key="13">
    <source>
        <dbReference type="ARBA" id="ARBA00031543"/>
    </source>
</evidence>